<gene>
    <name evidence="1" type="ORF">DAMNIGENAA_17210</name>
</gene>
<evidence type="ECO:0000313" key="2">
    <source>
        <dbReference type="Proteomes" id="UP001144372"/>
    </source>
</evidence>
<dbReference type="RefSeq" id="WP_281793545.1">
    <property type="nucleotide sequence ID" value="NZ_BSDR01000001.1"/>
</dbReference>
<protein>
    <recommendedName>
        <fullName evidence="3">Alpha/beta hydrolase</fullName>
    </recommendedName>
</protein>
<organism evidence="1 2">
    <name type="scientific">Desulforhabdus amnigena</name>
    <dbReference type="NCBI Taxonomy" id="40218"/>
    <lineage>
        <taxon>Bacteria</taxon>
        <taxon>Pseudomonadati</taxon>
        <taxon>Thermodesulfobacteriota</taxon>
        <taxon>Syntrophobacteria</taxon>
        <taxon>Syntrophobacterales</taxon>
        <taxon>Syntrophobacteraceae</taxon>
        <taxon>Desulforhabdus</taxon>
    </lineage>
</organism>
<dbReference type="InterPro" id="IPR000801">
    <property type="entry name" value="Esterase-like"/>
</dbReference>
<dbReference type="SUPFAM" id="SSF53474">
    <property type="entry name" value="alpha/beta-Hydrolases"/>
    <property type="match status" value="1"/>
</dbReference>
<dbReference type="PANTHER" id="PTHR48098:SF6">
    <property type="entry name" value="FERRI-BACILLIBACTIN ESTERASE BESA"/>
    <property type="match status" value="1"/>
</dbReference>
<proteinExistence type="predicted"/>
<evidence type="ECO:0000313" key="1">
    <source>
        <dbReference type="EMBL" id="GLI34288.1"/>
    </source>
</evidence>
<keyword evidence="2" id="KW-1185">Reference proteome</keyword>
<sequence>MSDIQILHDFYSHPEGANRTLRICIPDAYYSQPATYFPVLYMLDGQNVFSHPESAVFHTWCANTTMDRLIAEGRIRPWIIVAIDHLPDRFSEYSPWNEPAVGAEGRGWLFIDFLVNYLKPFMDQNYRTLGEPHWTGILGASLGGLMSLAAGKVHPDVFGRIGAVSPSVMWANGEIFRLWDHPTGHWCKIYMDTGSLERYWYYNIYLDYVESTKNFYEHLKSLGLKDHELRYVVAQDHFHNEEAWQARLPDIFTWLLEDAKGV</sequence>
<name>A0A9W6D2W9_9BACT</name>
<dbReference type="Proteomes" id="UP001144372">
    <property type="component" value="Unassembled WGS sequence"/>
</dbReference>
<evidence type="ECO:0008006" key="3">
    <source>
        <dbReference type="Google" id="ProtNLM"/>
    </source>
</evidence>
<dbReference type="InterPro" id="IPR050583">
    <property type="entry name" value="Mycobacterial_A85_antigen"/>
</dbReference>
<dbReference type="PANTHER" id="PTHR48098">
    <property type="entry name" value="ENTEROCHELIN ESTERASE-RELATED"/>
    <property type="match status" value="1"/>
</dbReference>
<accession>A0A9W6D2W9</accession>
<dbReference type="InterPro" id="IPR029058">
    <property type="entry name" value="AB_hydrolase_fold"/>
</dbReference>
<reference evidence="1" key="1">
    <citation type="submission" date="2022-12" db="EMBL/GenBank/DDBJ databases">
        <title>Reference genome sequencing for broad-spectrum identification of bacterial and archaeal isolates by mass spectrometry.</title>
        <authorList>
            <person name="Sekiguchi Y."/>
            <person name="Tourlousse D.M."/>
        </authorList>
    </citation>
    <scope>NUCLEOTIDE SEQUENCE</scope>
    <source>
        <strain evidence="1">ASRB1</strain>
    </source>
</reference>
<dbReference type="EMBL" id="BSDR01000001">
    <property type="protein sequence ID" value="GLI34288.1"/>
    <property type="molecule type" value="Genomic_DNA"/>
</dbReference>
<dbReference type="AlphaFoldDB" id="A0A9W6D2W9"/>
<comment type="caution">
    <text evidence="1">The sequence shown here is derived from an EMBL/GenBank/DDBJ whole genome shotgun (WGS) entry which is preliminary data.</text>
</comment>
<dbReference type="Pfam" id="PF00756">
    <property type="entry name" value="Esterase"/>
    <property type="match status" value="1"/>
</dbReference>
<dbReference type="Gene3D" id="3.40.50.1820">
    <property type="entry name" value="alpha/beta hydrolase"/>
    <property type="match status" value="1"/>
</dbReference>